<comment type="similarity">
    <text evidence="1">Belongs to the short-chain dehydrogenases/reductases (SDR) family.</text>
</comment>
<gene>
    <name evidence="3" type="ORF">GCM10009765_57690</name>
</gene>
<evidence type="ECO:0000313" key="3">
    <source>
        <dbReference type="EMBL" id="GAA1700676.1"/>
    </source>
</evidence>
<dbReference type="InterPro" id="IPR057326">
    <property type="entry name" value="KR_dom"/>
</dbReference>
<feature type="domain" description="Ketoreductase" evidence="2">
    <location>
        <begin position="7"/>
        <end position="186"/>
    </location>
</feature>
<dbReference type="PROSITE" id="PS00061">
    <property type="entry name" value="ADH_SHORT"/>
    <property type="match status" value="1"/>
</dbReference>
<dbReference type="SMART" id="SM00822">
    <property type="entry name" value="PKS_KR"/>
    <property type="match status" value="1"/>
</dbReference>
<dbReference type="Proteomes" id="UP001500618">
    <property type="component" value="Unassembled WGS sequence"/>
</dbReference>
<keyword evidence="4" id="KW-1185">Reference proteome</keyword>
<dbReference type="SUPFAM" id="SSF51735">
    <property type="entry name" value="NAD(P)-binding Rossmann-fold domains"/>
    <property type="match status" value="1"/>
</dbReference>
<dbReference type="PRINTS" id="PR00080">
    <property type="entry name" value="SDRFAMILY"/>
</dbReference>
<evidence type="ECO:0000259" key="2">
    <source>
        <dbReference type="SMART" id="SM00822"/>
    </source>
</evidence>
<comment type="caution">
    <text evidence="3">The sequence shown here is derived from an EMBL/GenBank/DDBJ whole genome shotgun (WGS) entry which is preliminary data.</text>
</comment>
<dbReference type="InterPro" id="IPR020904">
    <property type="entry name" value="Sc_DH/Rdtase_CS"/>
</dbReference>
<dbReference type="InterPro" id="IPR002347">
    <property type="entry name" value="SDR_fam"/>
</dbReference>
<dbReference type="Pfam" id="PF13561">
    <property type="entry name" value="adh_short_C2"/>
    <property type="match status" value="1"/>
</dbReference>
<dbReference type="InterPro" id="IPR036291">
    <property type="entry name" value="NAD(P)-bd_dom_sf"/>
</dbReference>
<dbReference type="PANTHER" id="PTHR42760:SF53">
    <property type="entry name" value="BLR4183 PROTEIN"/>
    <property type="match status" value="1"/>
</dbReference>
<accession>A0ABN2I909</accession>
<name>A0ABN2I909_9ACTN</name>
<dbReference type="PANTHER" id="PTHR42760">
    <property type="entry name" value="SHORT-CHAIN DEHYDROGENASES/REDUCTASES FAMILY MEMBER"/>
    <property type="match status" value="1"/>
</dbReference>
<dbReference type="EMBL" id="BAAANY010000023">
    <property type="protein sequence ID" value="GAA1700676.1"/>
    <property type="molecule type" value="Genomic_DNA"/>
</dbReference>
<reference evidence="3 4" key="1">
    <citation type="journal article" date="2019" name="Int. J. Syst. Evol. Microbiol.">
        <title>The Global Catalogue of Microorganisms (GCM) 10K type strain sequencing project: providing services to taxonomists for standard genome sequencing and annotation.</title>
        <authorList>
            <consortium name="The Broad Institute Genomics Platform"/>
            <consortium name="The Broad Institute Genome Sequencing Center for Infectious Disease"/>
            <person name="Wu L."/>
            <person name="Ma J."/>
        </authorList>
    </citation>
    <scope>NUCLEOTIDE SEQUENCE [LARGE SCALE GENOMIC DNA]</scope>
    <source>
        <strain evidence="3 4">JCM 14718</strain>
    </source>
</reference>
<evidence type="ECO:0000313" key="4">
    <source>
        <dbReference type="Proteomes" id="UP001500618"/>
    </source>
</evidence>
<proteinExistence type="inferred from homology"/>
<organism evidence="3 4">
    <name type="scientific">Fodinicola feengrottensis</name>
    <dbReference type="NCBI Taxonomy" id="435914"/>
    <lineage>
        <taxon>Bacteria</taxon>
        <taxon>Bacillati</taxon>
        <taxon>Actinomycetota</taxon>
        <taxon>Actinomycetes</taxon>
        <taxon>Mycobacteriales</taxon>
        <taxon>Fodinicola</taxon>
    </lineage>
</organism>
<dbReference type="RefSeq" id="WP_344313479.1">
    <property type="nucleotide sequence ID" value="NZ_BAAANY010000023.1"/>
</dbReference>
<dbReference type="PRINTS" id="PR00081">
    <property type="entry name" value="GDHRDH"/>
</dbReference>
<protein>
    <submittedName>
        <fullName evidence="3">SDR family NAD(P)-dependent oxidoreductase</fullName>
    </submittedName>
</protein>
<evidence type="ECO:0000256" key="1">
    <source>
        <dbReference type="ARBA" id="ARBA00006484"/>
    </source>
</evidence>
<dbReference type="Gene3D" id="3.40.50.720">
    <property type="entry name" value="NAD(P)-binding Rossmann-like Domain"/>
    <property type="match status" value="1"/>
</dbReference>
<sequence length="244" mass="25312">MRGLEGRRALVTGGARGIGRACVLALAKAGVRTVVAYRTKDQAVVDLDVELAEIGSGHRLVQADVTSAEDVAALAKQCEDFLGGLDIVVNNAGVISHVPYSVLSDDEWDRIVRTNLDGTHRVTKAVLPLLGNGSSVVNIGSGTADAGVPTLGHYAAAKAGVVGLTKALGKELGPVGVRVNAVVAGLVETNMISSYSNEQRERLAAMTSLRRLGKPEDIAGVVLFLASDLARYVTATTVRVDGGM</sequence>